<evidence type="ECO:0000259" key="13">
    <source>
        <dbReference type="PROSITE" id="PS51721"/>
    </source>
</evidence>
<evidence type="ECO:0000256" key="2">
    <source>
        <dbReference type="ARBA" id="ARBA00022517"/>
    </source>
</evidence>
<evidence type="ECO:0000313" key="14">
    <source>
        <dbReference type="EMBL" id="MDO7841752.1"/>
    </source>
</evidence>
<feature type="compositionally biased region" description="Basic residues" evidence="11">
    <location>
        <begin position="333"/>
        <end position="344"/>
    </location>
</feature>
<evidence type="ECO:0000313" key="15">
    <source>
        <dbReference type="Proteomes" id="UP001176468"/>
    </source>
</evidence>
<evidence type="ECO:0000256" key="3">
    <source>
        <dbReference type="ARBA" id="ARBA00022723"/>
    </source>
</evidence>
<comment type="subunit">
    <text evidence="10">Monomer. Associates with 30S ribosomal subunit, binds 16S rRNA.</text>
</comment>
<comment type="subcellular location">
    <subcellularLocation>
        <location evidence="10">Cytoplasm</location>
    </subcellularLocation>
</comment>
<evidence type="ECO:0000256" key="7">
    <source>
        <dbReference type="ARBA" id="ARBA00022833"/>
    </source>
</evidence>
<evidence type="ECO:0000256" key="6">
    <source>
        <dbReference type="ARBA" id="ARBA00022801"/>
    </source>
</evidence>
<dbReference type="InterPro" id="IPR027417">
    <property type="entry name" value="P-loop_NTPase"/>
</dbReference>
<dbReference type="NCBIfam" id="TIGR00157">
    <property type="entry name" value="ribosome small subunit-dependent GTPase A"/>
    <property type="match status" value="1"/>
</dbReference>
<keyword evidence="5 10" id="KW-0547">Nucleotide-binding</keyword>
<dbReference type="InterPro" id="IPR030378">
    <property type="entry name" value="G_CP_dom"/>
</dbReference>
<feature type="binding site" evidence="10">
    <location>
        <begin position="199"/>
        <end position="207"/>
    </location>
    <ligand>
        <name>GTP</name>
        <dbReference type="ChEBI" id="CHEBI:37565"/>
    </ligand>
</feature>
<dbReference type="PANTHER" id="PTHR32120:SF10">
    <property type="entry name" value="SMALL RIBOSOMAL SUBUNIT BIOGENESIS GTPASE RSGA"/>
    <property type="match status" value="1"/>
</dbReference>
<protein>
    <recommendedName>
        <fullName evidence="10">Small ribosomal subunit biogenesis GTPase RsgA</fullName>
        <ecNumber evidence="10">3.6.1.-</ecNumber>
    </recommendedName>
</protein>
<keyword evidence="7 10" id="KW-0862">Zinc</keyword>
<dbReference type="EC" id="3.6.1.-" evidence="10"/>
<accession>A0ABT8ZW00</accession>
<evidence type="ECO:0000256" key="4">
    <source>
        <dbReference type="ARBA" id="ARBA00022730"/>
    </source>
</evidence>
<keyword evidence="1 10" id="KW-0963">Cytoplasm</keyword>
<dbReference type="Proteomes" id="UP001176468">
    <property type="component" value="Unassembled WGS sequence"/>
</dbReference>
<keyword evidence="3 10" id="KW-0479">Metal-binding</keyword>
<comment type="function">
    <text evidence="10">One of several proteins that assist in the late maturation steps of the functional core of the 30S ribosomal subunit. Helps release RbfA from mature subunits. May play a role in the assembly of ribosomal proteins into the subunit. Circularly permuted GTPase that catalyzes slow GTP hydrolysis, GTPase activity is stimulated by the 30S ribosomal subunit.</text>
</comment>
<feature type="binding site" evidence="10">
    <location>
        <position position="284"/>
    </location>
    <ligand>
        <name>Zn(2+)</name>
        <dbReference type="ChEBI" id="CHEBI:29105"/>
    </ligand>
</feature>
<evidence type="ECO:0000259" key="12">
    <source>
        <dbReference type="PROSITE" id="PS50936"/>
    </source>
</evidence>
<evidence type="ECO:0000256" key="11">
    <source>
        <dbReference type="SAM" id="MobiDB-lite"/>
    </source>
</evidence>
<feature type="domain" description="CP-type G" evidence="13">
    <location>
        <begin position="100"/>
        <end position="261"/>
    </location>
</feature>
<evidence type="ECO:0000256" key="9">
    <source>
        <dbReference type="ARBA" id="ARBA00023134"/>
    </source>
</evidence>
<keyword evidence="15" id="KW-1185">Reference proteome</keyword>
<comment type="caution">
    <text evidence="14">The sequence shown here is derived from an EMBL/GenBank/DDBJ whole genome shotgun (WGS) entry which is preliminary data.</text>
</comment>
<evidence type="ECO:0000256" key="5">
    <source>
        <dbReference type="ARBA" id="ARBA00022741"/>
    </source>
</evidence>
<dbReference type="PROSITE" id="PS50936">
    <property type="entry name" value="ENGC_GTPASE"/>
    <property type="match status" value="1"/>
</dbReference>
<keyword evidence="8 10" id="KW-0694">RNA-binding</keyword>
<comment type="similarity">
    <text evidence="10">Belongs to the TRAFAC class YlqF/YawG GTPase family. RsgA subfamily.</text>
</comment>
<dbReference type="InterPro" id="IPR010914">
    <property type="entry name" value="RsgA_GTPase_dom"/>
</dbReference>
<dbReference type="EMBL" id="JAUQSZ010000003">
    <property type="protein sequence ID" value="MDO7841752.1"/>
    <property type="molecule type" value="Genomic_DNA"/>
</dbReference>
<dbReference type="InterPro" id="IPR004881">
    <property type="entry name" value="Ribosome_biogen_GTPase_RsgA"/>
</dbReference>
<comment type="cofactor">
    <cofactor evidence="10">
        <name>Zn(2+)</name>
        <dbReference type="ChEBI" id="CHEBI:29105"/>
    </cofactor>
    <text evidence="10">Binds 1 zinc ion per subunit.</text>
</comment>
<feature type="binding site" evidence="10">
    <location>
        <position position="297"/>
    </location>
    <ligand>
        <name>Zn(2+)</name>
        <dbReference type="ChEBI" id="CHEBI:29105"/>
    </ligand>
</feature>
<dbReference type="PROSITE" id="PS51721">
    <property type="entry name" value="G_CP"/>
    <property type="match status" value="1"/>
</dbReference>
<evidence type="ECO:0000256" key="10">
    <source>
        <dbReference type="HAMAP-Rule" id="MF_01820"/>
    </source>
</evidence>
<gene>
    <name evidence="10 14" type="primary">rsgA</name>
    <name evidence="14" type="ORF">Q5H94_05390</name>
</gene>
<dbReference type="PANTHER" id="PTHR32120">
    <property type="entry name" value="SMALL RIBOSOMAL SUBUNIT BIOGENESIS GTPASE RSGA"/>
    <property type="match status" value="1"/>
</dbReference>
<keyword evidence="2 10" id="KW-0690">Ribosome biogenesis</keyword>
<dbReference type="SUPFAM" id="SSF52540">
    <property type="entry name" value="P-loop containing nucleoside triphosphate hydrolases"/>
    <property type="match status" value="1"/>
</dbReference>
<feature type="region of interest" description="Disordered" evidence="11">
    <location>
        <begin position="322"/>
        <end position="344"/>
    </location>
</feature>
<evidence type="ECO:0000256" key="8">
    <source>
        <dbReference type="ARBA" id="ARBA00022884"/>
    </source>
</evidence>
<name>A0ABT8ZW00_9SPHN</name>
<keyword evidence="4 10" id="KW-0699">rRNA-binding</keyword>
<feature type="binding site" evidence="10">
    <location>
        <position position="289"/>
    </location>
    <ligand>
        <name>Zn(2+)</name>
        <dbReference type="ChEBI" id="CHEBI:29105"/>
    </ligand>
</feature>
<feature type="binding site" evidence="10">
    <location>
        <begin position="147"/>
        <end position="150"/>
    </location>
    <ligand>
        <name>GTP</name>
        <dbReference type="ChEBI" id="CHEBI:37565"/>
    </ligand>
</feature>
<feature type="domain" description="EngC GTPase" evidence="12">
    <location>
        <begin position="108"/>
        <end position="259"/>
    </location>
</feature>
<dbReference type="Pfam" id="PF03193">
    <property type="entry name" value="RsgA_GTPase"/>
    <property type="match status" value="1"/>
</dbReference>
<dbReference type="Gene3D" id="1.10.40.50">
    <property type="entry name" value="Probable gtpase engc, domain 3"/>
    <property type="match status" value="1"/>
</dbReference>
<sequence length="344" mass="37213">MQPSDLTLVQMGWRPFFSEQVAAEERNDCQPVRVMSVHRGMVTVSGEGIEDSISSSLPVPGGAEERPTVGDWLLVDRNTRSLVRILDRSSLFKRPAPGDERRVQLIAANVDTLFIVSSCDQDFNIARLERYLVLARDTGVQPVVVLTKADRSPEPERFVDAARALEPGLRVELINGRDPTSAARLAGYCGLGKTVALVGSSGVGKSTLVNTLKGSDSIATQAVREGDGKGQHTTTVREMHRIAGGANEGGWLVDTPGMRELQMSEVSSGVTEVFDDVTAVALTCRFANCTHGSEPGCLVRAAMANGHLDSARFERWRKLAQENADNSATAAVRRNRSAKAKTKR</sequence>
<dbReference type="Gene3D" id="3.40.50.300">
    <property type="entry name" value="P-loop containing nucleotide triphosphate hydrolases"/>
    <property type="match status" value="1"/>
</dbReference>
<dbReference type="HAMAP" id="MF_01820">
    <property type="entry name" value="GTPase_RsgA"/>
    <property type="match status" value="1"/>
</dbReference>
<evidence type="ECO:0000256" key="1">
    <source>
        <dbReference type="ARBA" id="ARBA00022490"/>
    </source>
</evidence>
<dbReference type="CDD" id="cd01854">
    <property type="entry name" value="YjeQ_EngC"/>
    <property type="match status" value="1"/>
</dbReference>
<feature type="binding site" evidence="10">
    <location>
        <position position="291"/>
    </location>
    <ligand>
        <name>Zn(2+)</name>
        <dbReference type="ChEBI" id="CHEBI:29105"/>
    </ligand>
</feature>
<reference evidence="14" key="1">
    <citation type="submission" date="2023-07" db="EMBL/GenBank/DDBJ databases">
        <authorList>
            <person name="Kim M.K."/>
        </authorList>
    </citation>
    <scope>NUCLEOTIDE SEQUENCE</scope>
    <source>
        <strain evidence="14">CA1-15</strain>
    </source>
</reference>
<keyword evidence="6 10" id="KW-0378">Hydrolase</keyword>
<organism evidence="14 15">
    <name type="scientific">Sphingomonas immobilis</name>
    <dbReference type="NCBI Taxonomy" id="3063997"/>
    <lineage>
        <taxon>Bacteria</taxon>
        <taxon>Pseudomonadati</taxon>
        <taxon>Pseudomonadota</taxon>
        <taxon>Alphaproteobacteria</taxon>
        <taxon>Sphingomonadales</taxon>
        <taxon>Sphingomonadaceae</taxon>
        <taxon>Sphingomonas</taxon>
    </lineage>
</organism>
<proteinExistence type="inferred from homology"/>
<keyword evidence="9 10" id="KW-0342">GTP-binding</keyword>